<feature type="compositionally biased region" description="Polar residues" evidence="1">
    <location>
        <begin position="457"/>
        <end position="484"/>
    </location>
</feature>
<name>A0AAV6U4B4_9ARAC</name>
<feature type="compositionally biased region" description="Polar residues" evidence="1">
    <location>
        <begin position="549"/>
        <end position="571"/>
    </location>
</feature>
<feature type="compositionally biased region" description="Polar residues" evidence="1">
    <location>
        <begin position="260"/>
        <end position="277"/>
    </location>
</feature>
<organism evidence="4 5">
    <name type="scientific">Oedothorax gibbosus</name>
    <dbReference type="NCBI Taxonomy" id="931172"/>
    <lineage>
        <taxon>Eukaryota</taxon>
        <taxon>Metazoa</taxon>
        <taxon>Ecdysozoa</taxon>
        <taxon>Arthropoda</taxon>
        <taxon>Chelicerata</taxon>
        <taxon>Arachnida</taxon>
        <taxon>Araneae</taxon>
        <taxon>Araneomorphae</taxon>
        <taxon>Entelegynae</taxon>
        <taxon>Araneoidea</taxon>
        <taxon>Linyphiidae</taxon>
        <taxon>Erigoninae</taxon>
        <taxon>Oedothorax</taxon>
    </lineage>
</organism>
<feature type="compositionally biased region" description="Polar residues" evidence="1">
    <location>
        <begin position="372"/>
        <end position="407"/>
    </location>
</feature>
<evidence type="ECO:0000256" key="2">
    <source>
        <dbReference type="SAM" id="SignalP"/>
    </source>
</evidence>
<feature type="domain" description="Spidroin N-terminal" evidence="3">
    <location>
        <begin position="31"/>
        <end position="155"/>
    </location>
</feature>
<feature type="compositionally biased region" description="Polar residues" evidence="1">
    <location>
        <begin position="342"/>
        <end position="364"/>
    </location>
</feature>
<feature type="compositionally biased region" description="Polar residues" evidence="1">
    <location>
        <begin position="508"/>
        <end position="521"/>
    </location>
</feature>
<gene>
    <name evidence="4" type="ORF">JTE90_004504</name>
</gene>
<evidence type="ECO:0000313" key="4">
    <source>
        <dbReference type="EMBL" id="KAG8178576.1"/>
    </source>
</evidence>
<reference evidence="4 5" key="1">
    <citation type="journal article" date="2022" name="Nat. Ecol. Evol.">
        <title>A masculinizing supergene underlies an exaggerated male reproductive morph in a spider.</title>
        <authorList>
            <person name="Hendrickx F."/>
            <person name="De Corte Z."/>
            <person name="Sonet G."/>
            <person name="Van Belleghem S.M."/>
            <person name="Kostlbacher S."/>
            <person name="Vangestel C."/>
        </authorList>
    </citation>
    <scope>NUCLEOTIDE SEQUENCE [LARGE SCALE GENOMIC DNA]</scope>
    <source>
        <strain evidence="4">W744_W776</strain>
    </source>
</reference>
<dbReference type="AlphaFoldDB" id="A0AAV6U4B4"/>
<proteinExistence type="predicted"/>
<dbReference type="Gene3D" id="1.10.274.70">
    <property type="match status" value="1"/>
</dbReference>
<evidence type="ECO:0000256" key="1">
    <source>
        <dbReference type="SAM" id="MobiDB-lite"/>
    </source>
</evidence>
<evidence type="ECO:0000313" key="5">
    <source>
        <dbReference type="Proteomes" id="UP000827092"/>
    </source>
</evidence>
<dbReference type="InterPro" id="IPR031913">
    <property type="entry name" value="Spidroin_N"/>
</dbReference>
<feature type="compositionally biased region" description="Low complexity" evidence="1">
    <location>
        <begin position="409"/>
        <end position="438"/>
    </location>
</feature>
<feature type="region of interest" description="Disordered" evidence="1">
    <location>
        <begin position="236"/>
        <end position="765"/>
    </location>
</feature>
<accession>A0AAV6U4B4</accession>
<evidence type="ECO:0000259" key="3">
    <source>
        <dbReference type="Pfam" id="PF16763"/>
    </source>
</evidence>
<feature type="compositionally biased region" description="Polar residues" evidence="1">
    <location>
        <begin position="303"/>
        <end position="314"/>
    </location>
</feature>
<feature type="compositionally biased region" description="Polar residues" evidence="1">
    <location>
        <begin position="756"/>
        <end position="765"/>
    </location>
</feature>
<keyword evidence="5" id="KW-1185">Reference proteome</keyword>
<comment type="caution">
    <text evidence="4">The sequence shown here is derived from an EMBL/GenBank/DDBJ whole genome shotgun (WGS) entry which is preliminary data.</text>
</comment>
<feature type="compositionally biased region" description="Polar residues" evidence="1">
    <location>
        <begin position="239"/>
        <end position="251"/>
    </location>
</feature>
<feature type="compositionally biased region" description="Polar residues" evidence="1">
    <location>
        <begin position="602"/>
        <end position="654"/>
    </location>
</feature>
<feature type="signal peptide" evidence="2">
    <location>
        <begin position="1"/>
        <end position="23"/>
    </location>
</feature>
<protein>
    <recommendedName>
        <fullName evidence="3">Spidroin N-terminal domain-containing protein</fullName>
    </recommendedName>
</protein>
<feature type="compositionally biased region" description="Polar residues" evidence="1">
    <location>
        <begin position="841"/>
        <end position="850"/>
    </location>
</feature>
<dbReference type="EMBL" id="JAFNEN010000684">
    <property type="protein sequence ID" value="KAG8178576.1"/>
    <property type="molecule type" value="Genomic_DNA"/>
</dbReference>
<dbReference type="Proteomes" id="UP000827092">
    <property type="component" value="Unassembled WGS sequence"/>
</dbReference>
<feature type="region of interest" description="Disordered" evidence="1">
    <location>
        <begin position="839"/>
        <end position="863"/>
    </location>
</feature>
<dbReference type="Pfam" id="PF16763">
    <property type="entry name" value="Spidroin_N"/>
    <property type="match status" value="1"/>
</dbReference>
<sequence>MDWYVRTFVALFLFQQGCFYSEARGIDRNNPFASYDEANRFTVAFVKDLLKNNAFGTKGEDDMESLVEMLLDAMKNSNGDSKNTNDATTAAKTMAFLSAIAELLIEEAKEEKEMRLIPERTQKVVEALKFAFKDTGRKENHNIINQFTRLVEFLLSLENYEYDDDDVTNDSRTYLTMSSSNGSKNKKKDESKILINYNNNQNGIQQSDNALSNEVNLRYSNEGGGYSKEDETFKHISDNKNSQATQVTESSKGIPGSEPISISQPNLKQPSPQSTTMDFKRGGSPPGTSPVDIYFETQGGTDGTLNVSPNNQYVPTSGPQTPPPPSPDSTEPVLRDTKPSTKDTPGSSHYTSPITTQGRSSSPASPDVSGVVPSNGNPAVPGLTQQSVPKTGSVPQLQSSAPNSIPGNSLPGQQSSPSLQPGGSIQSSSISSPTDGSSRYQQSNRPSDNIPALRSPEPQSSTISEPISNSQPNLKQPSPQSTTVDFKRAGSQPGTSPVHIHFAAHSGTDGTPNVFLNNQYVPTSGPQTPTPPSPDSTEPVLRDTKPSTKDTPGSSQYTGPSTTQLRSSSPASPEVSGVAPFNGNPAVPGLTQQSVPKPGSVPQLQSSAPNSIPGNSLPGQQTSPSSQPGGGIQFSSISSPTDGSSRYQPSNRPSDNIPALKSPEPQSSTISEPISNSQPNLKQPSPQSTAVDFKRAGSQPGTSPVDIHFAAQGGTDGTPNVSPNNQYVPTSGPQTPTPPSPDSTEPVLRDTKPSTKDTPVSRNRVSETGSFHNYILRHSILNSYRQQTSFIATGGSIQSQVSSLQMEFSISPAIVLDNSALKSEPQSSTISEPIRIRNLIEQPSPQSTTVDFKRAGSPPEPRQ</sequence>
<dbReference type="InterPro" id="IPR038243">
    <property type="entry name" value="Spidroin_N_sf"/>
</dbReference>
<feature type="compositionally biased region" description="Polar residues" evidence="1">
    <location>
        <begin position="664"/>
        <end position="690"/>
    </location>
</feature>
<keyword evidence="2" id="KW-0732">Signal</keyword>
<feature type="compositionally biased region" description="Polar residues" evidence="1">
    <location>
        <begin position="717"/>
        <end position="728"/>
    </location>
</feature>
<feature type="chain" id="PRO_5043529402" description="Spidroin N-terminal domain-containing protein" evidence="2">
    <location>
        <begin position="24"/>
        <end position="863"/>
    </location>
</feature>